<dbReference type="GO" id="GO:0005789">
    <property type="term" value="C:endoplasmic reticulum membrane"/>
    <property type="evidence" value="ECO:0007669"/>
    <property type="project" value="UniProtKB-SubCell"/>
</dbReference>
<keyword evidence="5 11" id="KW-0547">Nucleotide-binding</keyword>
<dbReference type="CDD" id="cd04105">
    <property type="entry name" value="SR_beta"/>
    <property type="match status" value="1"/>
</dbReference>
<keyword evidence="9 14" id="KW-0472">Membrane</keyword>
<keyword evidence="8 11" id="KW-0342">GTP-binding</keyword>
<evidence type="ECO:0000256" key="7">
    <source>
        <dbReference type="ARBA" id="ARBA00022989"/>
    </source>
</evidence>
<dbReference type="GO" id="GO:0005794">
    <property type="term" value="C:Golgi apparatus"/>
    <property type="evidence" value="ECO:0007669"/>
    <property type="project" value="TreeGrafter"/>
</dbReference>
<dbReference type="PANTHER" id="PTHR45909:SF1">
    <property type="entry name" value="ADP-RIBOSYLATION FACTOR-RELATED PROTEIN 1"/>
    <property type="match status" value="1"/>
</dbReference>
<dbReference type="InterPro" id="IPR027417">
    <property type="entry name" value="P-loop_NTPase"/>
</dbReference>
<keyword evidence="16" id="KW-1185">Reference proteome</keyword>
<dbReference type="SMART" id="SM00177">
    <property type="entry name" value="ARF"/>
    <property type="match status" value="1"/>
</dbReference>
<evidence type="ECO:0000313" key="16">
    <source>
        <dbReference type="Proteomes" id="UP001209570"/>
    </source>
</evidence>
<dbReference type="SMART" id="SM00178">
    <property type="entry name" value="SAR"/>
    <property type="match status" value="1"/>
</dbReference>
<keyword evidence="6" id="KW-0256">Endoplasmic reticulum</keyword>
<dbReference type="EMBL" id="JAKCXM010000036">
    <property type="protein sequence ID" value="KAJ0406101.1"/>
    <property type="molecule type" value="Genomic_DNA"/>
</dbReference>
<evidence type="ECO:0000256" key="14">
    <source>
        <dbReference type="SAM" id="Phobius"/>
    </source>
</evidence>
<keyword evidence="10" id="KW-0675">Receptor</keyword>
<keyword evidence="7 14" id="KW-1133">Transmembrane helix</keyword>
<dbReference type="GO" id="GO:0046872">
    <property type="term" value="F:metal ion binding"/>
    <property type="evidence" value="ECO:0007669"/>
    <property type="project" value="UniProtKB-KW"/>
</dbReference>
<feature type="binding site" evidence="11">
    <location>
        <begin position="63"/>
        <end position="70"/>
    </location>
    <ligand>
        <name>GTP</name>
        <dbReference type="ChEBI" id="CHEBI:37565"/>
    </ligand>
</feature>
<evidence type="ECO:0000256" key="3">
    <source>
        <dbReference type="ARBA" id="ARBA00020256"/>
    </source>
</evidence>
<dbReference type="Gene3D" id="3.40.50.300">
    <property type="entry name" value="P-loop containing nucleotide triphosphate hydrolases"/>
    <property type="match status" value="1"/>
</dbReference>
<evidence type="ECO:0000256" key="11">
    <source>
        <dbReference type="PIRSR" id="PIRSR606689-1"/>
    </source>
</evidence>
<dbReference type="Pfam" id="PF09439">
    <property type="entry name" value="SRPRB"/>
    <property type="match status" value="1"/>
</dbReference>
<dbReference type="GO" id="GO:0034067">
    <property type="term" value="P:protein localization to Golgi apparatus"/>
    <property type="evidence" value="ECO:0007669"/>
    <property type="project" value="TreeGrafter"/>
</dbReference>
<keyword evidence="12" id="KW-0460">Magnesium</keyword>
<dbReference type="GO" id="GO:0043001">
    <property type="term" value="P:Golgi to plasma membrane protein transport"/>
    <property type="evidence" value="ECO:0007669"/>
    <property type="project" value="TreeGrafter"/>
</dbReference>
<evidence type="ECO:0000256" key="13">
    <source>
        <dbReference type="SAM" id="Coils"/>
    </source>
</evidence>
<sequence>MAQTSILNTDMFGRIYGYPAHLVVLLAVLSVVYVGLVLNFCLHMRSLGVTITGNKKRMTLLLGARGAGKTALFHQLRDGRFVETVTSMKELEGKFAVHPTFNTINFGAHLTVIDFPGHERQRSRVADFYPVTGCVVFLVDAADPSFRKAAEFLYDIFSNAKFNDVAPKLLIACNKSDLSSAASVNAVKEALEKELTKLKKTRSSLETEGEEDTSTVPVGRDGAAFEFDVDAPCEVTFTRCSVKKGDMEELSTFVLKN</sequence>
<evidence type="ECO:0000256" key="10">
    <source>
        <dbReference type="ARBA" id="ARBA00023170"/>
    </source>
</evidence>
<feature type="coiled-coil region" evidence="13">
    <location>
        <begin position="181"/>
        <end position="208"/>
    </location>
</feature>
<name>A0AAD5MFP5_PYTIN</name>
<gene>
    <name evidence="15" type="ORF">P43SY_008352</name>
</gene>
<dbReference type="Proteomes" id="UP001209570">
    <property type="component" value="Unassembled WGS sequence"/>
</dbReference>
<keyword evidence="12" id="KW-0479">Metal-binding</keyword>
<feature type="transmembrane region" description="Helical" evidence="14">
    <location>
        <begin position="20"/>
        <end position="42"/>
    </location>
</feature>
<proteinExistence type="inferred from homology"/>
<organism evidence="15 16">
    <name type="scientific">Pythium insidiosum</name>
    <name type="common">Pythiosis disease agent</name>
    <dbReference type="NCBI Taxonomy" id="114742"/>
    <lineage>
        <taxon>Eukaryota</taxon>
        <taxon>Sar</taxon>
        <taxon>Stramenopiles</taxon>
        <taxon>Oomycota</taxon>
        <taxon>Peronosporomycetes</taxon>
        <taxon>Pythiales</taxon>
        <taxon>Pythiaceae</taxon>
        <taxon>Pythium</taxon>
    </lineage>
</organism>
<protein>
    <recommendedName>
        <fullName evidence="3">Signal recognition particle receptor subunit beta</fullName>
    </recommendedName>
</protein>
<feature type="binding site" evidence="11">
    <location>
        <begin position="174"/>
        <end position="177"/>
    </location>
    <ligand>
        <name>GTP</name>
        <dbReference type="ChEBI" id="CHEBI:37565"/>
    </ligand>
</feature>
<comment type="similarity">
    <text evidence="2">Belongs to the SRP receptor beta subunit family.</text>
</comment>
<evidence type="ECO:0000256" key="8">
    <source>
        <dbReference type="ARBA" id="ARBA00023134"/>
    </source>
</evidence>
<evidence type="ECO:0000256" key="4">
    <source>
        <dbReference type="ARBA" id="ARBA00022692"/>
    </source>
</evidence>
<dbReference type="InterPro" id="IPR019009">
    <property type="entry name" value="SRP_receptor_beta_su"/>
</dbReference>
<reference evidence="15" key="1">
    <citation type="submission" date="2021-12" db="EMBL/GenBank/DDBJ databases">
        <title>Prjna785345.</title>
        <authorList>
            <person name="Rujirawat T."/>
            <person name="Krajaejun T."/>
        </authorList>
    </citation>
    <scope>NUCLEOTIDE SEQUENCE</scope>
    <source>
        <strain evidence="15">Pi057C3</strain>
    </source>
</reference>
<evidence type="ECO:0000313" key="15">
    <source>
        <dbReference type="EMBL" id="KAJ0406101.1"/>
    </source>
</evidence>
<dbReference type="GO" id="GO:0006886">
    <property type="term" value="P:intracellular protein transport"/>
    <property type="evidence" value="ECO:0007669"/>
    <property type="project" value="TreeGrafter"/>
</dbReference>
<dbReference type="InterPro" id="IPR006689">
    <property type="entry name" value="Small_GTPase_ARF/SAR"/>
</dbReference>
<feature type="binding site" evidence="12">
    <location>
        <position position="70"/>
    </location>
    <ligand>
        <name>Mg(2+)</name>
        <dbReference type="ChEBI" id="CHEBI:18420"/>
    </ligand>
</feature>
<dbReference type="AlphaFoldDB" id="A0AAD5MFP5"/>
<feature type="binding site" evidence="11">
    <location>
        <position position="117"/>
    </location>
    <ligand>
        <name>GTP</name>
        <dbReference type="ChEBI" id="CHEBI:37565"/>
    </ligand>
</feature>
<evidence type="ECO:0000256" key="5">
    <source>
        <dbReference type="ARBA" id="ARBA00022741"/>
    </source>
</evidence>
<evidence type="ECO:0000256" key="1">
    <source>
        <dbReference type="ARBA" id="ARBA00004389"/>
    </source>
</evidence>
<dbReference type="PANTHER" id="PTHR45909">
    <property type="entry name" value="ADP-RIBOSYLATION FACTOR-RELATED PROTEIN 1"/>
    <property type="match status" value="1"/>
</dbReference>
<evidence type="ECO:0000256" key="9">
    <source>
        <dbReference type="ARBA" id="ARBA00023136"/>
    </source>
</evidence>
<evidence type="ECO:0000256" key="6">
    <source>
        <dbReference type="ARBA" id="ARBA00022824"/>
    </source>
</evidence>
<evidence type="ECO:0000256" key="2">
    <source>
        <dbReference type="ARBA" id="ARBA00005619"/>
    </source>
</evidence>
<dbReference type="GO" id="GO:0005525">
    <property type="term" value="F:GTP binding"/>
    <property type="evidence" value="ECO:0007669"/>
    <property type="project" value="UniProtKB-KW"/>
</dbReference>
<evidence type="ECO:0000256" key="12">
    <source>
        <dbReference type="PIRSR" id="PIRSR606689-2"/>
    </source>
</evidence>
<keyword evidence="4 14" id="KW-0812">Transmembrane</keyword>
<accession>A0AAD5MFP5</accession>
<comment type="caution">
    <text evidence="15">The sequence shown here is derived from an EMBL/GenBank/DDBJ whole genome shotgun (WGS) entry which is preliminary data.</text>
</comment>
<dbReference type="SUPFAM" id="SSF52540">
    <property type="entry name" value="P-loop containing nucleoside triphosphate hydrolases"/>
    <property type="match status" value="1"/>
</dbReference>
<dbReference type="GO" id="GO:0003924">
    <property type="term" value="F:GTPase activity"/>
    <property type="evidence" value="ECO:0007669"/>
    <property type="project" value="InterPro"/>
</dbReference>
<comment type="subcellular location">
    <subcellularLocation>
        <location evidence="1">Endoplasmic reticulum membrane</location>
        <topology evidence="1">Single-pass membrane protein</topology>
    </subcellularLocation>
</comment>
<dbReference type="InterPro" id="IPR024156">
    <property type="entry name" value="Small_GTPase_ARF"/>
</dbReference>
<keyword evidence="13" id="KW-0175">Coiled coil</keyword>